<dbReference type="GO" id="GO:0050660">
    <property type="term" value="F:flavin adenine dinucleotide binding"/>
    <property type="evidence" value="ECO:0007669"/>
    <property type="project" value="TreeGrafter"/>
</dbReference>
<dbReference type="PANTHER" id="PTHR18968">
    <property type="entry name" value="THIAMINE PYROPHOSPHATE ENZYMES"/>
    <property type="match status" value="1"/>
</dbReference>
<evidence type="ECO:0000259" key="6">
    <source>
        <dbReference type="Pfam" id="PF02775"/>
    </source>
</evidence>
<keyword evidence="3 4" id="KW-0786">Thiamine pyrophosphate</keyword>
<dbReference type="Pfam" id="PF02776">
    <property type="entry name" value="TPP_enzyme_N"/>
    <property type="match status" value="1"/>
</dbReference>
<evidence type="ECO:0000313" key="8">
    <source>
        <dbReference type="EMBL" id="MTD14052.1"/>
    </source>
</evidence>
<name>A0A7K1FIW3_9ACTN</name>
<dbReference type="GO" id="GO:0009097">
    <property type="term" value="P:isoleucine biosynthetic process"/>
    <property type="evidence" value="ECO:0007669"/>
    <property type="project" value="TreeGrafter"/>
</dbReference>
<proteinExistence type="inferred from homology"/>
<dbReference type="PANTHER" id="PTHR18968:SF13">
    <property type="entry name" value="ACETOLACTATE SYNTHASE CATALYTIC SUBUNIT, MITOCHONDRIAL"/>
    <property type="match status" value="1"/>
</dbReference>
<reference evidence="8 9" key="1">
    <citation type="submission" date="2019-11" db="EMBL/GenBank/DDBJ databases">
        <authorList>
            <person name="Jiang L.-Q."/>
        </authorList>
    </citation>
    <scope>NUCLEOTIDE SEQUENCE [LARGE SCALE GENOMIC DNA]</scope>
    <source>
        <strain evidence="8 9">YIM 132087</strain>
    </source>
</reference>
<protein>
    <submittedName>
        <fullName evidence="8">Thiamine pyrophosphate-requiring protein</fullName>
    </submittedName>
</protein>
<dbReference type="InterPro" id="IPR012001">
    <property type="entry name" value="Thiamin_PyroP_enz_TPP-bd_dom"/>
</dbReference>
<evidence type="ECO:0000256" key="2">
    <source>
        <dbReference type="ARBA" id="ARBA00007812"/>
    </source>
</evidence>
<dbReference type="GO" id="GO:0000287">
    <property type="term" value="F:magnesium ion binding"/>
    <property type="evidence" value="ECO:0007669"/>
    <property type="project" value="InterPro"/>
</dbReference>
<dbReference type="NCBIfam" id="NF004807">
    <property type="entry name" value="PRK06154.1"/>
    <property type="match status" value="1"/>
</dbReference>
<evidence type="ECO:0000259" key="5">
    <source>
        <dbReference type="Pfam" id="PF00205"/>
    </source>
</evidence>
<dbReference type="SUPFAM" id="SSF52467">
    <property type="entry name" value="DHS-like NAD/FAD-binding domain"/>
    <property type="match status" value="1"/>
</dbReference>
<dbReference type="InterPro" id="IPR000399">
    <property type="entry name" value="TPP-bd_CS"/>
</dbReference>
<evidence type="ECO:0000259" key="7">
    <source>
        <dbReference type="Pfam" id="PF02776"/>
    </source>
</evidence>
<dbReference type="PROSITE" id="PS00187">
    <property type="entry name" value="TPP_ENZYMES"/>
    <property type="match status" value="1"/>
</dbReference>
<dbReference type="Pfam" id="PF00205">
    <property type="entry name" value="TPP_enzyme_M"/>
    <property type="match status" value="1"/>
</dbReference>
<evidence type="ECO:0000256" key="1">
    <source>
        <dbReference type="ARBA" id="ARBA00001964"/>
    </source>
</evidence>
<comment type="caution">
    <text evidence="8">The sequence shown here is derived from an EMBL/GenBank/DDBJ whole genome shotgun (WGS) entry which is preliminary data.</text>
</comment>
<dbReference type="GO" id="GO:0003984">
    <property type="term" value="F:acetolactate synthase activity"/>
    <property type="evidence" value="ECO:0007669"/>
    <property type="project" value="TreeGrafter"/>
</dbReference>
<dbReference type="Proteomes" id="UP000460221">
    <property type="component" value="Unassembled WGS sequence"/>
</dbReference>
<dbReference type="CDD" id="cd07035">
    <property type="entry name" value="TPP_PYR_POX_like"/>
    <property type="match status" value="1"/>
</dbReference>
<gene>
    <name evidence="8" type="ORF">GIS00_08855</name>
</gene>
<evidence type="ECO:0000313" key="9">
    <source>
        <dbReference type="Proteomes" id="UP000460221"/>
    </source>
</evidence>
<dbReference type="Gene3D" id="3.40.50.1220">
    <property type="entry name" value="TPP-binding domain"/>
    <property type="match status" value="1"/>
</dbReference>
<evidence type="ECO:0000256" key="3">
    <source>
        <dbReference type="ARBA" id="ARBA00023052"/>
    </source>
</evidence>
<dbReference type="EMBL" id="WLYK01000002">
    <property type="protein sequence ID" value="MTD14052.1"/>
    <property type="molecule type" value="Genomic_DNA"/>
</dbReference>
<feature type="domain" description="Thiamine pyrophosphate enzyme N-terminal TPP-binding" evidence="7">
    <location>
        <begin position="18"/>
        <end position="121"/>
    </location>
</feature>
<feature type="domain" description="Thiamine pyrophosphate enzyme central" evidence="5">
    <location>
        <begin position="202"/>
        <end position="335"/>
    </location>
</feature>
<dbReference type="AlphaFoldDB" id="A0A7K1FIW3"/>
<dbReference type="Gene3D" id="3.40.50.970">
    <property type="match status" value="2"/>
</dbReference>
<dbReference type="InterPro" id="IPR029035">
    <property type="entry name" value="DHS-like_NAD/FAD-binding_dom"/>
</dbReference>
<evidence type="ECO:0000256" key="4">
    <source>
        <dbReference type="RuleBase" id="RU362132"/>
    </source>
</evidence>
<dbReference type="InterPro" id="IPR011766">
    <property type="entry name" value="TPP_enzyme_TPP-bd"/>
</dbReference>
<sequence>MNCLAVPTGSDRREDPTMRLATALMEQLKAEGVEILSCYPTTPFIDTAARIGIRPIVCRQERVGVGIADGYSRLTLGNPPGVFAMQYGPGAENAFSGISSAYADSVPILLLPLGYPADRSGVTPYFRSAETFEHVTKAFYRLQSADLLRDTMRRVLGRLRNGQPGPVMLEVPHDLPLVTVPEAEAAPQSVRRTVPGPDPAAIEEAARLLRAAERPVILAGQGVLYGQASAELLSLAEHLAIPVVTTLAGKSSFPERHPLALGTAASSSTATAVHFLDHADVVLALGTSLKKHLMTRTLSGSPTLIQVTVNPGDLYADYEIACPVLGDVRQAIVALQQALDGDSASEARTDAVTSGIAEVRSAWMREWEPVLTSDSTPISPYRFIREVDDFCAGVPRSVLTHDSGSTRDMMVPFVHTREPGGYLGWGKSHALGSGLGLIMGAKLARPDAVCVNVMGDAAFGMVGLDFETAVRNEIPIITVVLNNFIMAGEEEVMRVSHKRYGARTTGGDYADMARAMGGVGIRVDRPSDIRGALQEAHTATLDGRAVLLEVITSPEDPPFSHRALFE</sequence>
<feature type="domain" description="Thiamine pyrophosphate enzyme TPP-binding" evidence="6">
    <location>
        <begin position="402"/>
        <end position="540"/>
    </location>
</feature>
<accession>A0A7K1FIW3</accession>
<keyword evidence="9" id="KW-1185">Reference proteome</keyword>
<comment type="similarity">
    <text evidence="2 4">Belongs to the TPP enzyme family.</text>
</comment>
<dbReference type="GO" id="GO:0009099">
    <property type="term" value="P:L-valine biosynthetic process"/>
    <property type="evidence" value="ECO:0007669"/>
    <property type="project" value="TreeGrafter"/>
</dbReference>
<dbReference type="SUPFAM" id="SSF52518">
    <property type="entry name" value="Thiamin diphosphate-binding fold (THDP-binding)"/>
    <property type="match status" value="2"/>
</dbReference>
<dbReference type="InterPro" id="IPR045229">
    <property type="entry name" value="TPP_enz"/>
</dbReference>
<organism evidence="8 9">
    <name type="scientific">Nakamurella alba</name>
    <dbReference type="NCBI Taxonomy" id="2665158"/>
    <lineage>
        <taxon>Bacteria</taxon>
        <taxon>Bacillati</taxon>
        <taxon>Actinomycetota</taxon>
        <taxon>Actinomycetes</taxon>
        <taxon>Nakamurellales</taxon>
        <taxon>Nakamurellaceae</taxon>
        <taxon>Nakamurella</taxon>
    </lineage>
</organism>
<dbReference type="GO" id="GO:0005948">
    <property type="term" value="C:acetolactate synthase complex"/>
    <property type="evidence" value="ECO:0007669"/>
    <property type="project" value="TreeGrafter"/>
</dbReference>
<dbReference type="Pfam" id="PF02775">
    <property type="entry name" value="TPP_enzyme_C"/>
    <property type="match status" value="1"/>
</dbReference>
<dbReference type="InterPro" id="IPR029061">
    <property type="entry name" value="THDP-binding"/>
</dbReference>
<dbReference type="GO" id="GO:0030976">
    <property type="term" value="F:thiamine pyrophosphate binding"/>
    <property type="evidence" value="ECO:0007669"/>
    <property type="project" value="InterPro"/>
</dbReference>
<comment type="cofactor">
    <cofactor evidence="1">
        <name>thiamine diphosphate</name>
        <dbReference type="ChEBI" id="CHEBI:58937"/>
    </cofactor>
</comment>
<dbReference type="InterPro" id="IPR012000">
    <property type="entry name" value="Thiamin_PyroP_enz_cen_dom"/>
</dbReference>